<organism evidence="1 2">
    <name type="scientific">Photorhabdus tasmaniensis</name>
    <dbReference type="NCBI Taxonomy" id="1004159"/>
    <lineage>
        <taxon>Bacteria</taxon>
        <taxon>Pseudomonadati</taxon>
        <taxon>Pseudomonadota</taxon>
        <taxon>Gammaproteobacteria</taxon>
        <taxon>Enterobacterales</taxon>
        <taxon>Morganellaceae</taxon>
        <taxon>Photorhabdus</taxon>
    </lineage>
</organism>
<protein>
    <submittedName>
        <fullName evidence="1">Uncharacterized protein</fullName>
    </submittedName>
</protein>
<reference evidence="1 2" key="1">
    <citation type="submission" date="2018-02" db="EMBL/GenBank/DDBJ databases">
        <authorList>
            <person name="Machado R.A."/>
        </authorList>
    </citation>
    <scope>NUCLEOTIDE SEQUENCE [LARGE SCALE GENOMIC DNA]</scope>
    <source>
        <strain evidence="1 2">T327</strain>
    </source>
</reference>
<evidence type="ECO:0000313" key="2">
    <source>
        <dbReference type="Proteomes" id="UP000697802"/>
    </source>
</evidence>
<dbReference type="RefSeq" id="WP_133813297.1">
    <property type="nucleotide sequence ID" value="NZ_CAWPIF010000107.1"/>
</dbReference>
<evidence type="ECO:0000313" key="1">
    <source>
        <dbReference type="EMBL" id="NHB90393.1"/>
    </source>
</evidence>
<comment type="caution">
    <text evidence="1">The sequence shown here is derived from an EMBL/GenBank/DDBJ whole genome shotgun (WGS) entry which is preliminary data.</text>
</comment>
<sequence length="128" mass="14857">MQTLKSRLETVAHCFGNDFGGFKLKNSKADAMKWLMRFNLPYLVREHAPGKYLLLNREYKPLGFMAKTGGYDARYVNYDDHTLSGTEGLLNAQKDHFFYNDSLAPWDSATNWKAYQEGVLEFLKRFQS</sequence>
<dbReference type="Proteomes" id="UP000697802">
    <property type="component" value="Unassembled WGS sequence"/>
</dbReference>
<proteinExistence type="predicted"/>
<accession>A0ABX0GMC2</accession>
<name>A0ABX0GMC2_9GAMM</name>
<dbReference type="EMBL" id="PUJU01000107">
    <property type="protein sequence ID" value="NHB90393.1"/>
    <property type="molecule type" value="Genomic_DNA"/>
</dbReference>
<gene>
    <name evidence="1" type="ORF">C5471_23010</name>
</gene>
<keyword evidence="2" id="KW-1185">Reference proteome</keyword>